<evidence type="ECO:0000313" key="2">
    <source>
        <dbReference type="EMBL" id="MCX5571434.1"/>
    </source>
</evidence>
<dbReference type="GO" id="GO:0005829">
    <property type="term" value="C:cytosol"/>
    <property type="evidence" value="ECO:0007669"/>
    <property type="project" value="TreeGrafter"/>
</dbReference>
<name>A0A9X3E444_9HYPH</name>
<comment type="caution">
    <text evidence="2">The sequence shown here is derived from an EMBL/GenBank/DDBJ whole genome shotgun (WGS) entry which is preliminary data.</text>
</comment>
<dbReference type="Gene3D" id="3.40.50.360">
    <property type="match status" value="1"/>
</dbReference>
<dbReference type="EMBL" id="JAPKNK010000010">
    <property type="protein sequence ID" value="MCX5571434.1"/>
    <property type="molecule type" value="Genomic_DNA"/>
</dbReference>
<organism evidence="2 3">
    <name type="scientific">Kaistia nematophila</name>
    <dbReference type="NCBI Taxonomy" id="2994654"/>
    <lineage>
        <taxon>Bacteria</taxon>
        <taxon>Pseudomonadati</taxon>
        <taxon>Pseudomonadota</taxon>
        <taxon>Alphaproteobacteria</taxon>
        <taxon>Hyphomicrobiales</taxon>
        <taxon>Kaistiaceae</taxon>
        <taxon>Kaistia</taxon>
    </lineage>
</organism>
<dbReference type="GO" id="GO:0016491">
    <property type="term" value="F:oxidoreductase activity"/>
    <property type="evidence" value="ECO:0007669"/>
    <property type="project" value="InterPro"/>
</dbReference>
<dbReference type="InterPro" id="IPR005025">
    <property type="entry name" value="FMN_Rdtase-like_dom"/>
</dbReference>
<dbReference type="AlphaFoldDB" id="A0A9X3E444"/>
<evidence type="ECO:0000259" key="1">
    <source>
        <dbReference type="Pfam" id="PF03358"/>
    </source>
</evidence>
<proteinExistence type="predicted"/>
<evidence type="ECO:0000313" key="3">
    <source>
        <dbReference type="Proteomes" id="UP001144805"/>
    </source>
</evidence>
<gene>
    <name evidence="2" type="ORF">OSH07_19700</name>
</gene>
<dbReference type="RefSeq" id="WP_266340394.1">
    <property type="nucleotide sequence ID" value="NZ_JAPKNK010000010.1"/>
</dbReference>
<accession>A0A9X3E444</accession>
<dbReference type="Pfam" id="PF03358">
    <property type="entry name" value="FMN_red"/>
    <property type="match status" value="1"/>
</dbReference>
<protein>
    <submittedName>
        <fullName evidence="2">NAD(P)H-dependent oxidoreductase</fullName>
    </submittedName>
</protein>
<sequence>MVHVLTLCGSLRAASSNRSLLRAAELIAPAGVTFEHYEGIGELPHFNPDIEAGPLPAPVATLRARVDNADALLISCPEYARGIPGAFKNALDWLVGGHEFPGKPIALFNASPRASDAQSQLRLVLTTMSGRVVDEAAISVALIAKGMEAGAIAADPALRPTIETGLAALLSAVQSD</sequence>
<feature type="domain" description="NADPH-dependent FMN reductase-like" evidence="1">
    <location>
        <begin position="3"/>
        <end position="140"/>
    </location>
</feature>
<dbReference type="PANTHER" id="PTHR30543:SF21">
    <property type="entry name" value="NAD(P)H-DEPENDENT FMN REDUCTASE LOT6"/>
    <property type="match status" value="1"/>
</dbReference>
<keyword evidence="3" id="KW-1185">Reference proteome</keyword>
<dbReference type="InterPro" id="IPR029039">
    <property type="entry name" value="Flavoprotein-like_sf"/>
</dbReference>
<dbReference type="InterPro" id="IPR050712">
    <property type="entry name" value="NAD(P)H-dep_reductase"/>
</dbReference>
<reference evidence="2" key="1">
    <citation type="submission" date="2022-11" db="EMBL/GenBank/DDBJ databases">
        <title>Biodiversity and phylogenetic relationships of bacteria.</title>
        <authorList>
            <person name="Machado R.A.R."/>
            <person name="Bhat A."/>
            <person name="Loulou A."/>
            <person name="Kallel S."/>
        </authorList>
    </citation>
    <scope>NUCLEOTIDE SEQUENCE</scope>
    <source>
        <strain evidence="2">K-TC2</strain>
    </source>
</reference>
<dbReference type="PANTHER" id="PTHR30543">
    <property type="entry name" value="CHROMATE REDUCTASE"/>
    <property type="match status" value="1"/>
</dbReference>
<dbReference type="GO" id="GO:0010181">
    <property type="term" value="F:FMN binding"/>
    <property type="evidence" value="ECO:0007669"/>
    <property type="project" value="TreeGrafter"/>
</dbReference>
<dbReference type="SUPFAM" id="SSF52218">
    <property type="entry name" value="Flavoproteins"/>
    <property type="match status" value="1"/>
</dbReference>
<dbReference type="Proteomes" id="UP001144805">
    <property type="component" value="Unassembled WGS sequence"/>
</dbReference>